<evidence type="ECO:0000259" key="8">
    <source>
        <dbReference type="Pfam" id="PF01431"/>
    </source>
</evidence>
<dbReference type="GO" id="GO:0005886">
    <property type="term" value="C:plasma membrane"/>
    <property type="evidence" value="ECO:0007669"/>
    <property type="project" value="TreeGrafter"/>
</dbReference>
<evidence type="ECO:0000256" key="3">
    <source>
        <dbReference type="ARBA" id="ARBA00022670"/>
    </source>
</evidence>
<dbReference type="Pfam" id="PF05649">
    <property type="entry name" value="Peptidase_M13_N"/>
    <property type="match status" value="1"/>
</dbReference>
<dbReference type="GO" id="GO:0016485">
    <property type="term" value="P:protein processing"/>
    <property type="evidence" value="ECO:0007669"/>
    <property type="project" value="TreeGrafter"/>
</dbReference>
<dbReference type="GO" id="GO:0004222">
    <property type="term" value="F:metalloendopeptidase activity"/>
    <property type="evidence" value="ECO:0007669"/>
    <property type="project" value="InterPro"/>
</dbReference>
<dbReference type="PROSITE" id="PS51885">
    <property type="entry name" value="NEPRILYSIN"/>
    <property type="match status" value="1"/>
</dbReference>
<evidence type="ECO:0000313" key="10">
    <source>
        <dbReference type="EMBL" id="HCY82409.1"/>
    </source>
</evidence>
<dbReference type="InterPro" id="IPR000718">
    <property type="entry name" value="Peptidase_M13"/>
</dbReference>
<keyword evidence="6" id="KW-0862">Zinc</keyword>
<dbReference type="CDD" id="cd08662">
    <property type="entry name" value="M13"/>
    <property type="match status" value="1"/>
</dbReference>
<evidence type="ECO:0000256" key="5">
    <source>
        <dbReference type="ARBA" id="ARBA00022801"/>
    </source>
</evidence>
<dbReference type="Proteomes" id="UP000263268">
    <property type="component" value="Unassembled WGS sequence"/>
</dbReference>
<dbReference type="Pfam" id="PF01431">
    <property type="entry name" value="Peptidase_M13"/>
    <property type="match status" value="1"/>
</dbReference>
<organism evidence="10 11">
    <name type="scientific">Xanthomarina gelatinilytica</name>
    <dbReference type="NCBI Taxonomy" id="1137281"/>
    <lineage>
        <taxon>Bacteria</taxon>
        <taxon>Pseudomonadati</taxon>
        <taxon>Bacteroidota</taxon>
        <taxon>Flavobacteriia</taxon>
        <taxon>Flavobacteriales</taxon>
        <taxon>Flavobacteriaceae</taxon>
        <taxon>Xanthomarina</taxon>
    </lineage>
</organism>
<keyword evidence="3" id="KW-0645">Protease</keyword>
<dbReference type="PANTHER" id="PTHR11733">
    <property type="entry name" value="ZINC METALLOPROTEASE FAMILY M13 NEPRILYSIN-RELATED"/>
    <property type="match status" value="1"/>
</dbReference>
<dbReference type="PANTHER" id="PTHR11733:SF167">
    <property type="entry name" value="FI17812P1-RELATED"/>
    <property type="match status" value="1"/>
</dbReference>
<protein>
    <submittedName>
        <fullName evidence="10">M13 family peptidase</fullName>
    </submittedName>
</protein>
<feature type="domain" description="Peptidase M13 N-terminal" evidence="9">
    <location>
        <begin position="1"/>
        <end position="33"/>
    </location>
</feature>
<proteinExistence type="inferred from homology"/>
<feature type="non-terminal residue" evidence="10">
    <location>
        <position position="1"/>
    </location>
</feature>
<dbReference type="PRINTS" id="PR00786">
    <property type="entry name" value="NEPRILYSIN"/>
</dbReference>
<reference evidence="10 11" key="1">
    <citation type="journal article" date="2018" name="Nat. Biotechnol.">
        <title>A standardized bacterial taxonomy based on genome phylogeny substantially revises the tree of life.</title>
        <authorList>
            <person name="Parks D.H."/>
            <person name="Chuvochina M."/>
            <person name="Waite D.W."/>
            <person name="Rinke C."/>
            <person name="Skarshewski A."/>
            <person name="Chaumeil P.A."/>
            <person name="Hugenholtz P."/>
        </authorList>
    </citation>
    <scope>NUCLEOTIDE SEQUENCE [LARGE SCALE GENOMIC DNA]</scope>
    <source>
        <strain evidence="10">UBA10227</strain>
    </source>
</reference>
<sequence>FENRIQNLDWMTPETKEKAIEKLNKMTVKIAYPDKWKDYSELEIKSVEEGGSYFENLNHVSEWNFKDDLNKLGKPVDKSEWLMAPQIVNAYFMPPYNEIVFPAAILQPPFYNYQADEAVNYGGIGAVIGHEISHCFDDSGSRYDADGNLNNWWTEEDLEQFTALGKELSAQYSNVNALPDVKLNGDFTLGENIGDLGGVNAAYDGLQLYLAENGRPENIDGFTPEQRFFMSWATVWRTKYTEDALRNQIKTDTHSPGMYRAVMPLQNIDAFYEAFNIQETDNMYLAPEKRVKIW</sequence>
<dbReference type="AlphaFoldDB" id="A0A3D6BW31"/>
<dbReference type="InterPro" id="IPR018497">
    <property type="entry name" value="Peptidase_M13_C"/>
</dbReference>
<evidence type="ECO:0000313" key="11">
    <source>
        <dbReference type="Proteomes" id="UP000263268"/>
    </source>
</evidence>
<evidence type="ECO:0000256" key="4">
    <source>
        <dbReference type="ARBA" id="ARBA00022723"/>
    </source>
</evidence>
<evidence type="ECO:0000256" key="7">
    <source>
        <dbReference type="ARBA" id="ARBA00023049"/>
    </source>
</evidence>
<evidence type="ECO:0000259" key="9">
    <source>
        <dbReference type="Pfam" id="PF05649"/>
    </source>
</evidence>
<dbReference type="GO" id="GO:0046872">
    <property type="term" value="F:metal ion binding"/>
    <property type="evidence" value="ECO:0007669"/>
    <property type="project" value="UniProtKB-KW"/>
</dbReference>
<evidence type="ECO:0000256" key="6">
    <source>
        <dbReference type="ARBA" id="ARBA00022833"/>
    </source>
</evidence>
<keyword evidence="5" id="KW-0378">Hydrolase</keyword>
<accession>A0A3D6BW31</accession>
<name>A0A3D6BW31_9FLAO</name>
<gene>
    <name evidence="10" type="ORF">DHV22_12835</name>
</gene>
<evidence type="ECO:0000256" key="2">
    <source>
        <dbReference type="ARBA" id="ARBA00007357"/>
    </source>
</evidence>
<comment type="similarity">
    <text evidence="2">Belongs to the peptidase M13 family.</text>
</comment>
<dbReference type="EMBL" id="DPRK01000201">
    <property type="protein sequence ID" value="HCY82409.1"/>
    <property type="molecule type" value="Genomic_DNA"/>
</dbReference>
<dbReference type="Gene3D" id="3.40.390.10">
    <property type="entry name" value="Collagenase (Catalytic Domain)"/>
    <property type="match status" value="1"/>
</dbReference>
<dbReference type="InterPro" id="IPR024079">
    <property type="entry name" value="MetalloPept_cat_dom_sf"/>
</dbReference>
<keyword evidence="7" id="KW-0482">Metalloprotease</keyword>
<keyword evidence="4" id="KW-0479">Metal-binding</keyword>
<dbReference type="InterPro" id="IPR008753">
    <property type="entry name" value="Peptidase_M13_N"/>
</dbReference>
<comment type="cofactor">
    <cofactor evidence="1">
        <name>Zn(2+)</name>
        <dbReference type="ChEBI" id="CHEBI:29105"/>
    </cofactor>
</comment>
<comment type="caution">
    <text evidence="10">The sequence shown here is derived from an EMBL/GenBank/DDBJ whole genome shotgun (WGS) entry which is preliminary data.</text>
</comment>
<feature type="domain" description="Peptidase M13 C-terminal" evidence="8">
    <location>
        <begin position="89"/>
        <end position="291"/>
    </location>
</feature>
<evidence type="ECO:0000256" key="1">
    <source>
        <dbReference type="ARBA" id="ARBA00001947"/>
    </source>
</evidence>
<dbReference type="SUPFAM" id="SSF55486">
    <property type="entry name" value="Metalloproteases ('zincins'), catalytic domain"/>
    <property type="match status" value="1"/>
</dbReference>